<gene>
    <name evidence="5" type="ORF">GDO81_004699</name>
</gene>
<evidence type="ECO:0000313" key="5">
    <source>
        <dbReference type="EMBL" id="KAG8584634.1"/>
    </source>
</evidence>
<keyword evidence="3" id="KW-0808">Transferase</keyword>
<dbReference type="Gene3D" id="3.40.50.150">
    <property type="entry name" value="Vaccinia Virus protein VP39"/>
    <property type="match status" value="1"/>
</dbReference>
<keyword evidence="2" id="KW-0489">Methyltransferase</keyword>
<evidence type="ECO:0000256" key="3">
    <source>
        <dbReference type="ARBA" id="ARBA00022679"/>
    </source>
</evidence>
<name>A0AAV7CHU4_ENGPU</name>
<dbReference type="InterPro" id="IPR029063">
    <property type="entry name" value="SAM-dependent_MTases_sf"/>
</dbReference>
<comment type="similarity">
    <text evidence="1">Belongs to the class I-like SAM-binding methyltransferase superfamily. NNMT/PNMT/TEMT family.</text>
</comment>
<dbReference type="Pfam" id="PF01234">
    <property type="entry name" value="NNMT_PNMT_TEMT"/>
    <property type="match status" value="1"/>
</dbReference>
<dbReference type="PANTHER" id="PTHR10867:SF44">
    <property type="entry name" value="NICOTINAMIDE N-METHYLTRANSFERASE ISOFORM X2"/>
    <property type="match status" value="1"/>
</dbReference>
<reference evidence="5" key="1">
    <citation type="thesis" date="2020" institute="ProQuest LLC" country="789 East Eisenhower Parkway, Ann Arbor, MI, USA">
        <title>Comparative Genomics and Chromosome Evolution.</title>
        <authorList>
            <person name="Mudd A.B."/>
        </authorList>
    </citation>
    <scope>NUCLEOTIDE SEQUENCE</scope>
    <source>
        <strain evidence="5">237g6f4</strain>
        <tissue evidence="5">Blood</tissue>
    </source>
</reference>
<sequence>MDPGSLKHYHEHEFDPQDLLNDFALPDTDKTLHEEIFLFPMKTLQTLTSSGKIAGKTLIDFSSGPVISHLLPICDYFSDVIILETNDFCMREMEKWRKKEEEAFDWSHLLEHFSELEGDRYEIDNFHRIEY</sequence>
<keyword evidence="6" id="KW-1185">Reference proteome</keyword>
<evidence type="ECO:0000313" key="6">
    <source>
        <dbReference type="Proteomes" id="UP000824782"/>
    </source>
</evidence>
<dbReference type="GO" id="GO:0008170">
    <property type="term" value="F:N-methyltransferase activity"/>
    <property type="evidence" value="ECO:0007669"/>
    <property type="project" value="TreeGrafter"/>
</dbReference>
<dbReference type="GO" id="GO:0005829">
    <property type="term" value="C:cytosol"/>
    <property type="evidence" value="ECO:0007669"/>
    <property type="project" value="TreeGrafter"/>
</dbReference>
<keyword evidence="4" id="KW-0949">S-adenosyl-L-methionine</keyword>
<dbReference type="SUPFAM" id="SSF53335">
    <property type="entry name" value="S-adenosyl-L-methionine-dependent methyltransferases"/>
    <property type="match status" value="1"/>
</dbReference>
<accession>A0AAV7CHU4</accession>
<dbReference type="EMBL" id="WNYA01000002">
    <property type="protein sequence ID" value="KAG8584634.1"/>
    <property type="molecule type" value="Genomic_DNA"/>
</dbReference>
<dbReference type="Proteomes" id="UP000824782">
    <property type="component" value="Unassembled WGS sequence"/>
</dbReference>
<evidence type="ECO:0000256" key="2">
    <source>
        <dbReference type="ARBA" id="ARBA00022603"/>
    </source>
</evidence>
<dbReference type="PROSITE" id="PS51681">
    <property type="entry name" value="SAM_MT_NNMT_PNMT_TEMT"/>
    <property type="match status" value="1"/>
</dbReference>
<protein>
    <submittedName>
        <fullName evidence="5">Uncharacterized protein</fullName>
    </submittedName>
</protein>
<evidence type="ECO:0000256" key="4">
    <source>
        <dbReference type="ARBA" id="ARBA00022691"/>
    </source>
</evidence>
<dbReference type="AlphaFoldDB" id="A0AAV7CHU4"/>
<proteinExistence type="inferred from homology"/>
<dbReference type="GO" id="GO:0032259">
    <property type="term" value="P:methylation"/>
    <property type="evidence" value="ECO:0007669"/>
    <property type="project" value="UniProtKB-KW"/>
</dbReference>
<dbReference type="InterPro" id="IPR000940">
    <property type="entry name" value="NNMT_TEMT_trans"/>
</dbReference>
<evidence type="ECO:0000256" key="1">
    <source>
        <dbReference type="ARBA" id="ARBA00007996"/>
    </source>
</evidence>
<organism evidence="5 6">
    <name type="scientific">Engystomops pustulosus</name>
    <name type="common">Tungara frog</name>
    <name type="synonym">Physalaemus pustulosus</name>
    <dbReference type="NCBI Taxonomy" id="76066"/>
    <lineage>
        <taxon>Eukaryota</taxon>
        <taxon>Metazoa</taxon>
        <taxon>Chordata</taxon>
        <taxon>Craniata</taxon>
        <taxon>Vertebrata</taxon>
        <taxon>Euteleostomi</taxon>
        <taxon>Amphibia</taxon>
        <taxon>Batrachia</taxon>
        <taxon>Anura</taxon>
        <taxon>Neobatrachia</taxon>
        <taxon>Hyloidea</taxon>
        <taxon>Leptodactylidae</taxon>
        <taxon>Leiuperinae</taxon>
        <taxon>Engystomops</taxon>
    </lineage>
</organism>
<dbReference type="PANTHER" id="PTHR10867">
    <property type="entry name" value="NNMT/PNMT/TEMT FAMILY MEMBER"/>
    <property type="match status" value="1"/>
</dbReference>
<comment type="caution">
    <text evidence="5">The sequence shown here is derived from an EMBL/GenBank/DDBJ whole genome shotgun (WGS) entry which is preliminary data.</text>
</comment>